<sequence>MVSKLVEILQYRLKPGTGESFHQIMRDISVPLHYQQGIDVIAFGCSRHDADSYYLLRAFESEAQMQSVLEDFYASEAWQRGPREKVIERIEISLKSLLLLPKSAIDEIRKGFEVSEREYQL</sequence>
<evidence type="ECO:0000313" key="1">
    <source>
        <dbReference type="EMBL" id="NIF03351.1"/>
    </source>
</evidence>
<dbReference type="SUPFAM" id="SSF54909">
    <property type="entry name" value="Dimeric alpha+beta barrel"/>
    <property type="match status" value="1"/>
</dbReference>
<keyword evidence="2" id="KW-1185">Reference proteome</keyword>
<comment type="caution">
    <text evidence="1">The sequence shown here is derived from an EMBL/GenBank/DDBJ whole genome shotgun (WGS) entry which is preliminary data.</text>
</comment>
<reference evidence="1 2" key="1">
    <citation type="journal article" date="2019" name="bioRxiv">
        <title>Bacteria contribute to plant secondary compound degradation in a generalist herbivore system.</title>
        <authorList>
            <person name="Francoeur C.B."/>
            <person name="Khadempour L."/>
            <person name="Moreira-Soto R.D."/>
            <person name="Gotting K."/>
            <person name="Book A.J."/>
            <person name="Pinto-Tomas A.A."/>
            <person name="Keefover-Ring K."/>
            <person name="Currie C.R."/>
        </authorList>
    </citation>
    <scope>NUCLEOTIDE SEQUENCE [LARGE SCALE GENOMIC DNA]</scope>
    <source>
        <strain evidence="1 2">Acro-805</strain>
    </source>
</reference>
<dbReference type="EMBL" id="VWXD01000016">
    <property type="protein sequence ID" value="NIF03351.1"/>
    <property type="molecule type" value="Genomic_DNA"/>
</dbReference>
<gene>
    <name evidence="1" type="ORF">F3J38_25435</name>
</gene>
<accession>A0ABX0R772</accession>
<dbReference type="InterPro" id="IPR011008">
    <property type="entry name" value="Dimeric_a/b-barrel"/>
</dbReference>
<dbReference type="Proteomes" id="UP000780690">
    <property type="component" value="Unassembled WGS sequence"/>
</dbReference>
<name>A0ABX0R772_9GAMM</name>
<dbReference type="Gene3D" id="3.30.70.100">
    <property type="match status" value="1"/>
</dbReference>
<proteinExistence type="predicted"/>
<evidence type="ECO:0000313" key="2">
    <source>
        <dbReference type="Proteomes" id="UP000780690"/>
    </source>
</evidence>
<protein>
    <submittedName>
        <fullName evidence="1">NIPSNAP family protein</fullName>
    </submittedName>
</protein>
<organism evidence="1 2">
    <name type="scientific">Candidatus Pantoea formicae</name>
    <dbReference type="NCBI Taxonomy" id="2608355"/>
    <lineage>
        <taxon>Bacteria</taxon>
        <taxon>Pseudomonadati</taxon>
        <taxon>Pseudomonadota</taxon>
        <taxon>Gammaproteobacteria</taxon>
        <taxon>Enterobacterales</taxon>
        <taxon>Erwiniaceae</taxon>
        <taxon>Pantoea</taxon>
    </lineage>
</organism>